<evidence type="ECO:0000256" key="1">
    <source>
        <dbReference type="ARBA" id="ARBA00010481"/>
    </source>
</evidence>
<name>A0A5J9V956_9POAL</name>
<keyword evidence="6 7" id="KW-0961">Cell wall biogenesis/degradation</keyword>
<evidence type="ECO:0000256" key="3">
    <source>
        <dbReference type="ARBA" id="ARBA00022679"/>
    </source>
</evidence>
<dbReference type="GO" id="GO:0009969">
    <property type="term" value="P:xyloglucan biosynthetic process"/>
    <property type="evidence" value="ECO:0007669"/>
    <property type="project" value="TreeGrafter"/>
</dbReference>
<dbReference type="PANTHER" id="PTHR31889">
    <property type="entry name" value="FUCOSYLTRANSFERASE 2-RELATED"/>
    <property type="match status" value="1"/>
</dbReference>
<dbReference type="FunFam" id="3.40.50.11340:FF:000005">
    <property type="entry name" value="Galactoside 2-alpha-L-fucosyltransferase"/>
    <property type="match status" value="1"/>
</dbReference>
<evidence type="ECO:0000256" key="7">
    <source>
        <dbReference type="RuleBase" id="RU367004"/>
    </source>
</evidence>
<evidence type="ECO:0000313" key="9">
    <source>
        <dbReference type="Proteomes" id="UP000324897"/>
    </source>
</evidence>
<comment type="function">
    <text evidence="7">May be involved in cell wall biosynthesis.</text>
</comment>
<dbReference type="Gramene" id="TVU32583">
    <property type="protein sequence ID" value="TVU32583"/>
    <property type="gene ID" value="EJB05_24319"/>
</dbReference>
<dbReference type="EC" id="2.4.1.-" evidence="7"/>
<evidence type="ECO:0000256" key="6">
    <source>
        <dbReference type="ARBA" id="ARBA00023316"/>
    </source>
</evidence>
<sequence>MCDPSSGLEHITPSNLTAEHLLDGLLTREFSYGSCRSRYEFASYHKKSSRKPSPYLIAKLRKQEALQKRCGPGTAAHEEARRRLEAGEGADEADGEECRYLVYISYRGLGNRMLGIASAFLYAILTDRVLLVDGGKDVGDLFCEPFPGTTWLLPRPSWWSFWSPLRGLKNYDEESKESLGNMLQSGGAVATASSAGDGSLSWSSAPRTPAYVYLHLAGGYGYHDKLFFCGAHQQLLRGVPWLLMKTDNYLVPGLFLTPPFKDELEAMFPEKDAAFYHLGRYLFHPSNAVWHAVTSYHRANLAGAGRRVVGIQIRVFQKDQPRQVVLDPVLSCVRNEKLLPEKKTAAATANATSYAVLVTSLSSWYYERIRDEYGSVVAGGVHQPSHEGRQRWYDAAHDMRALSEMYLLSTCDVLVTSGFSTFGYVAQGLAGLRPWVMPRAPMWAKDWREGLDPRGPPCLRMVSVEPCFHTPSAYDCAAGRDIDLNKATPYIRRCVDVRWGIKLVNENSSHW</sequence>
<dbReference type="Gene3D" id="3.40.50.11350">
    <property type="match status" value="1"/>
</dbReference>
<evidence type="ECO:0000256" key="2">
    <source>
        <dbReference type="ARBA" id="ARBA00022676"/>
    </source>
</evidence>
<dbReference type="PANTHER" id="PTHR31889:SF40">
    <property type="entry name" value="FUCOSYLTRANSFERASE"/>
    <property type="match status" value="1"/>
</dbReference>
<evidence type="ECO:0000313" key="8">
    <source>
        <dbReference type="EMBL" id="TVU32583.1"/>
    </source>
</evidence>
<feature type="non-terminal residue" evidence="8">
    <location>
        <position position="1"/>
    </location>
</feature>
<dbReference type="GO" id="GO:0032580">
    <property type="term" value="C:Golgi cisterna membrane"/>
    <property type="evidence" value="ECO:0007669"/>
    <property type="project" value="UniProtKB-SubCell"/>
</dbReference>
<gene>
    <name evidence="8" type="ORF">EJB05_24319</name>
</gene>
<comment type="similarity">
    <text evidence="1 7">Belongs to the glycosyltransferase 37 family.</text>
</comment>
<comment type="subcellular location">
    <subcellularLocation>
        <location evidence="7">Golgi apparatus</location>
        <location evidence="7">Golgi stack membrane</location>
        <topology evidence="7">Single-pass type II membrane protein</topology>
    </subcellularLocation>
</comment>
<keyword evidence="3 7" id="KW-0808">Transferase</keyword>
<proteinExistence type="inferred from homology"/>
<accession>A0A5J9V956</accession>
<protein>
    <recommendedName>
        <fullName evidence="7">Fucosyltransferase</fullName>
        <ecNumber evidence="7">2.4.1.-</ecNumber>
    </recommendedName>
</protein>
<dbReference type="Gene3D" id="3.40.50.11340">
    <property type="match status" value="1"/>
</dbReference>
<dbReference type="Pfam" id="PF03254">
    <property type="entry name" value="XG_FTase"/>
    <property type="match status" value="1"/>
</dbReference>
<evidence type="ECO:0000256" key="4">
    <source>
        <dbReference type="ARBA" id="ARBA00023034"/>
    </source>
</evidence>
<dbReference type="Proteomes" id="UP000324897">
    <property type="component" value="Chromosome 1"/>
</dbReference>
<dbReference type="AlphaFoldDB" id="A0A5J9V956"/>
<dbReference type="GO" id="GO:0008107">
    <property type="term" value="F:galactoside 2-alpha-L-fucosyltransferase activity"/>
    <property type="evidence" value="ECO:0007669"/>
    <property type="project" value="InterPro"/>
</dbReference>
<dbReference type="GO" id="GO:0042546">
    <property type="term" value="P:cell wall biogenesis"/>
    <property type="evidence" value="ECO:0007669"/>
    <property type="project" value="InterPro"/>
</dbReference>
<comment type="caution">
    <text evidence="8">The sequence shown here is derived from an EMBL/GenBank/DDBJ whole genome shotgun (WGS) entry which is preliminary data.</text>
</comment>
<dbReference type="OrthoDB" id="428346at2759"/>
<dbReference type="EMBL" id="RWGY01000011">
    <property type="protein sequence ID" value="TVU32583.1"/>
    <property type="molecule type" value="Genomic_DNA"/>
</dbReference>
<dbReference type="GO" id="GO:0071555">
    <property type="term" value="P:cell wall organization"/>
    <property type="evidence" value="ECO:0007669"/>
    <property type="project" value="UniProtKB-UniRule"/>
</dbReference>
<keyword evidence="4 7" id="KW-0333">Golgi apparatus</keyword>
<organism evidence="8 9">
    <name type="scientific">Eragrostis curvula</name>
    <name type="common">weeping love grass</name>
    <dbReference type="NCBI Taxonomy" id="38414"/>
    <lineage>
        <taxon>Eukaryota</taxon>
        <taxon>Viridiplantae</taxon>
        <taxon>Streptophyta</taxon>
        <taxon>Embryophyta</taxon>
        <taxon>Tracheophyta</taxon>
        <taxon>Spermatophyta</taxon>
        <taxon>Magnoliopsida</taxon>
        <taxon>Liliopsida</taxon>
        <taxon>Poales</taxon>
        <taxon>Poaceae</taxon>
        <taxon>PACMAD clade</taxon>
        <taxon>Chloridoideae</taxon>
        <taxon>Eragrostideae</taxon>
        <taxon>Eragrostidinae</taxon>
        <taxon>Eragrostis</taxon>
    </lineage>
</organism>
<keyword evidence="2 7" id="KW-0328">Glycosyltransferase</keyword>
<reference evidence="8 9" key="1">
    <citation type="journal article" date="2019" name="Sci. Rep.">
        <title>A high-quality genome of Eragrostis curvula grass provides insights into Poaceae evolution and supports new strategies to enhance forage quality.</title>
        <authorList>
            <person name="Carballo J."/>
            <person name="Santos B.A.C.M."/>
            <person name="Zappacosta D."/>
            <person name="Garbus I."/>
            <person name="Selva J.P."/>
            <person name="Gallo C.A."/>
            <person name="Diaz A."/>
            <person name="Albertini E."/>
            <person name="Caccamo M."/>
            <person name="Echenique V."/>
        </authorList>
    </citation>
    <scope>NUCLEOTIDE SEQUENCE [LARGE SCALE GENOMIC DNA]</scope>
    <source>
        <strain evidence="9">cv. Victoria</strain>
        <tissue evidence="8">Leaf</tissue>
    </source>
</reference>
<keyword evidence="9" id="KW-1185">Reference proteome</keyword>
<keyword evidence="5" id="KW-0325">Glycoprotein</keyword>
<dbReference type="InterPro" id="IPR004938">
    <property type="entry name" value="XG_FTase"/>
</dbReference>
<evidence type="ECO:0000256" key="5">
    <source>
        <dbReference type="ARBA" id="ARBA00023180"/>
    </source>
</evidence>